<keyword evidence="1" id="KW-0645">Protease</keyword>
<dbReference type="Pfam" id="PF25597">
    <property type="entry name" value="SH3_retrovirus"/>
    <property type="match status" value="1"/>
</dbReference>
<dbReference type="Gene3D" id="3.30.420.10">
    <property type="entry name" value="Ribonuclease H-like superfamily/Ribonuclease H"/>
    <property type="match status" value="1"/>
</dbReference>
<accession>A0A1B6FK59</accession>
<keyword evidence="4" id="KW-0378">Hydrolase</keyword>
<dbReference type="InterPro" id="IPR013103">
    <property type="entry name" value="RVT_2"/>
</dbReference>
<dbReference type="PANTHER" id="PTHR42648">
    <property type="entry name" value="TRANSPOSASE, PUTATIVE-RELATED"/>
    <property type="match status" value="1"/>
</dbReference>
<dbReference type="InterPro" id="IPR043502">
    <property type="entry name" value="DNA/RNA_pol_sf"/>
</dbReference>
<feature type="domain" description="CCHC-type" evidence="7">
    <location>
        <begin position="243"/>
        <end position="259"/>
    </location>
</feature>
<protein>
    <recommendedName>
        <fullName evidence="10">Endonuclease</fullName>
    </recommendedName>
</protein>
<name>A0A1B6FK59_9HEMI</name>
<reference evidence="9" key="1">
    <citation type="submission" date="2015-11" db="EMBL/GenBank/DDBJ databases">
        <title>De novo transcriptome assembly of four potential Pierce s Disease insect vectors from Arizona vineyards.</title>
        <authorList>
            <person name="Tassone E.E."/>
        </authorList>
    </citation>
    <scope>NUCLEOTIDE SEQUENCE</scope>
</reference>
<feature type="domain" description="Integrase catalytic" evidence="8">
    <location>
        <begin position="493"/>
        <end position="658"/>
    </location>
</feature>
<dbReference type="GO" id="GO:0008270">
    <property type="term" value="F:zinc ion binding"/>
    <property type="evidence" value="ECO:0007669"/>
    <property type="project" value="UniProtKB-KW"/>
</dbReference>
<evidence type="ECO:0000313" key="9">
    <source>
        <dbReference type="EMBL" id="JAS50557.1"/>
    </source>
</evidence>
<dbReference type="InterPro" id="IPR057670">
    <property type="entry name" value="SH3_retrovirus"/>
</dbReference>
<keyword evidence="5" id="KW-0862">Zinc</keyword>
<dbReference type="Gene3D" id="4.10.60.10">
    <property type="entry name" value="Zinc finger, CCHC-type"/>
    <property type="match status" value="1"/>
</dbReference>
<dbReference type="AlphaFoldDB" id="A0A1B6FK59"/>
<dbReference type="SUPFAM" id="SSF57756">
    <property type="entry name" value="Retrovirus zinc finger-like domains"/>
    <property type="match status" value="1"/>
</dbReference>
<dbReference type="GO" id="GO:0042575">
    <property type="term" value="C:DNA polymerase complex"/>
    <property type="evidence" value="ECO:0007669"/>
    <property type="project" value="UniProtKB-ARBA"/>
</dbReference>
<evidence type="ECO:0000259" key="8">
    <source>
        <dbReference type="PROSITE" id="PS50994"/>
    </source>
</evidence>
<gene>
    <name evidence="9" type="ORF">g.23439</name>
</gene>
<dbReference type="GO" id="GO:0071897">
    <property type="term" value="P:DNA biosynthetic process"/>
    <property type="evidence" value="ECO:0007669"/>
    <property type="project" value="UniProtKB-ARBA"/>
</dbReference>
<dbReference type="GO" id="GO:0003676">
    <property type="term" value="F:nucleic acid binding"/>
    <property type="evidence" value="ECO:0007669"/>
    <property type="project" value="InterPro"/>
</dbReference>
<dbReference type="InterPro" id="IPR012337">
    <property type="entry name" value="RNaseH-like_sf"/>
</dbReference>
<dbReference type="InterPro" id="IPR036875">
    <property type="entry name" value="Znf_CCHC_sf"/>
</dbReference>
<evidence type="ECO:0000259" key="7">
    <source>
        <dbReference type="PROSITE" id="PS50158"/>
    </source>
</evidence>
<dbReference type="Pfam" id="PF14223">
    <property type="entry name" value="Retrotran_gag_2"/>
    <property type="match status" value="1"/>
</dbReference>
<dbReference type="SUPFAM" id="SSF56672">
    <property type="entry name" value="DNA/RNA polymerases"/>
    <property type="match status" value="1"/>
</dbReference>
<keyword evidence="2" id="KW-0479">Metal-binding</keyword>
<evidence type="ECO:0000256" key="3">
    <source>
        <dbReference type="ARBA" id="ARBA00022750"/>
    </source>
</evidence>
<dbReference type="Pfam" id="PF07727">
    <property type="entry name" value="RVT_2"/>
    <property type="match status" value="1"/>
</dbReference>
<dbReference type="Pfam" id="PF13976">
    <property type="entry name" value="gag_pre-integrs"/>
    <property type="match status" value="1"/>
</dbReference>
<keyword evidence="3" id="KW-0064">Aspartyl protease</keyword>
<dbReference type="Pfam" id="PF00098">
    <property type="entry name" value="zf-CCHC"/>
    <property type="match status" value="1"/>
</dbReference>
<proteinExistence type="predicted"/>
<dbReference type="InterPro" id="IPR054722">
    <property type="entry name" value="PolX-like_BBD"/>
</dbReference>
<feature type="non-terminal residue" evidence="9">
    <location>
        <position position="1000"/>
    </location>
</feature>
<evidence type="ECO:0000256" key="5">
    <source>
        <dbReference type="PROSITE-ProRule" id="PRU00047"/>
    </source>
</evidence>
<evidence type="ECO:0000256" key="4">
    <source>
        <dbReference type="ARBA" id="ARBA00022801"/>
    </source>
</evidence>
<feature type="region of interest" description="Disordered" evidence="6">
    <location>
        <begin position="754"/>
        <end position="774"/>
    </location>
</feature>
<dbReference type="SMART" id="SM00343">
    <property type="entry name" value="ZnF_C2HC"/>
    <property type="match status" value="2"/>
</dbReference>
<dbReference type="GO" id="GO:0004190">
    <property type="term" value="F:aspartic-type endopeptidase activity"/>
    <property type="evidence" value="ECO:0007669"/>
    <property type="project" value="UniProtKB-KW"/>
</dbReference>
<dbReference type="InterPro" id="IPR001584">
    <property type="entry name" value="Integrase_cat-core"/>
</dbReference>
<dbReference type="EMBL" id="GECZ01019212">
    <property type="protein sequence ID" value="JAS50557.1"/>
    <property type="molecule type" value="Transcribed_RNA"/>
</dbReference>
<keyword evidence="5" id="KW-0863">Zinc-finger</keyword>
<evidence type="ECO:0000256" key="2">
    <source>
        <dbReference type="ARBA" id="ARBA00022723"/>
    </source>
</evidence>
<sequence>MTTGTENIEKLVDSETYKFWKFQTTVIFKSQGLYEIVSGQERFDEKGDDKKKSEWKKKDAIAQKVIVTSVDKRFLVHILNDETSHGMYSKLCQIFEKEAEQQKCSLLQEFFNFKYNPNSNMTDFIANLQNMAVKLKNLDQNIDDDMLMSKLLSSLPDKFKHFATAWESTSKMDRTLANLTSRLIAEEARFKNTNETDEMVVAFKSKQQGGKYNKGYKNPRFCNSDINQSKSNPNITQNQSSKKCFVCNKTGHLANSCPSKNVNKPSCSICKKHNHYEKDCYFRKNKSGQTKMSFLTCNEHEVCKSLFIVDSGCTSHMSNDLTLFSELNSKVSEIMVAKSNESMKSESQGEIEGRDFNLKQVLYVPELSANLLSVNSITENEGEVKFSKDKVVISKNNTTVCEGTKQPNGLYVVGIDVKTNHSNSLLAGNKNRLTASDWHVRLGHPSIGYMKKLIKIADGIELTENECDEVEKVCEVCIKAKQTRVPFSTERKRANRPLEILHTDLCGPIEPSTWDRKRYMLTIMDDYTHFTVVQLLENKHETFGFIKEYVNEMEVMKNLKVSTIRCDNGGEYTSKEMKNWCKNRGIVLDYTIPYTPQHNGKAERLNRTLIEKGRALIFDSGLEKKFWGEAVRAAAYLLNRTPSNTVENTPAEQWFNRKTNVSKVRKFGCTGYVKVLGHKEKFDSRSKKMIFIGYANNGYRMWDPERQKVIVSRDVIFDEWKCKTEVGEDEKIKTVIKIEDESKLKENIDQEIESHERNLESNEHEEAIDLNENRRVENENIRPRRERRQPRRFEDYAMMTFQEAITSLEKEEWKAAIEEEKLSLSKNKTWDLVDKSEAENSKILSNKWVFTKKEDGRYKARLVVRGCEQKGDFDFEDIFSPVVCGSSLRTIFAIANQRNFIMLKFDVKTAFLYGELKENVFMKIPDGYEECGKICKLKKALYGLKQAPLTWNRTFTEVLKKSGLTSAENEKCVFKNEDGTLILALYVDDGIVISENEDKL</sequence>
<dbReference type="InterPro" id="IPR039537">
    <property type="entry name" value="Retrotran_Ty1/copia-like"/>
</dbReference>
<dbReference type="GO" id="GO:0006508">
    <property type="term" value="P:proteolysis"/>
    <property type="evidence" value="ECO:0007669"/>
    <property type="project" value="UniProtKB-KW"/>
</dbReference>
<dbReference type="SUPFAM" id="SSF53098">
    <property type="entry name" value="Ribonuclease H-like"/>
    <property type="match status" value="1"/>
</dbReference>
<organism evidence="9">
    <name type="scientific">Cuerna arida</name>
    <dbReference type="NCBI Taxonomy" id="1464854"/>
    <lineage>
        <taxon>Eukaryota</taxon>
        <taxon>Metazoa</taxon>
        <taxon>Ecdysozoa</taxon>
        <taxon>Arthropoda</taxon>
        <taxon>Hexapoda</taxon>
        <taxon>Insecta</taxon>
        <taxon>Pterygota</taxon>
        <taxon>Neoptera</taxon>
        <taxon>Paraneoptera</taxon>
        <taxon>Hemiptera</taxon>
        <taxon>Auchenorrhyncha</taxon>
        <taxon>Membracoidea</taxon>
        <taxon>Cicadellidae</taxon>
        <taxon>Cicadellinae</taxon>
        <taxon>Proconiini</taxon>
        <taxon>Cuerna</taxon>
    </lineage>
</organism>
<dbReference type="PROSITE" id="PS50158">
    <property type="entry name" value="ZF_CCHC"/>
    <property type="match status" value="1"/>
</dbReference>
<dbReference type="InterPro" id="IPR036397">
    <property type="entry name" value="RNaseH_sf"/>
</dbReference>
<evidence type="ECO:0000256" key="1">
    <source>
        <dbReference type="ARBA" id="ARBA00022670"/>
    </source>
</evidence>
<dbReference type="InterPro" id="IPR001878">
    <property type="entry name" value="Znf_CCHC"/>
</dbReference>
<evidence type="ECO:0008006" key="10">
    <source>
        <dbReference type="Google" id="ProtNLM"/>
    </source>
</evidence>
<dbReference type="InterPro" id="IPR025724">
    <property type="entry name" value="GAG-pre-integrase_dom"/>
</dbReference>
<dbReference type="GO" id="GO:0015074">
    <property type="term" value="P:DNA integration"/>
    <property type="evidence" value="ECO:0007669"/>
    <property type="project" value="InterPro"/>
</dbReference>
<evidence type="ECO:0000256" key="6">
    <source>
        <dbReference type="SAM" id="MobiDB-lite"/>
    </source>
</evidence>
<dbReference type="PANTHER" id="PTHR42648:SF28">
    <property type="entry name" value="TRANSPOSON-ENCODED PROTEIN WITH RIBONUCLEASE H-LIKE AND RETROVIRUS ZINC FINGER-LIKE DOMAINS"/>
    <property type="match status" value="1"/>
</dbReference>
<dbReference type="Pfam" id="PF22936">
    <property type="entry name" value="Pol_BBD"/>
    <property type="match status" value="1"/>
</dbReference>
<dbReference type="Pfam" id="PF00665">
    <property type="entry name" value="rve"/>
    <property type="match status" value="1"/>
</dbReference>
<dbReference type="PROSITE" id="PS50994">
    <property type="entry name" value="INTEGRASE"/>
    <property type="match status" value="1"/>
</dbReference>